<keyword evidence="5" id="KW-0493">Microtubule</keyword>
<keyword evidence="6" id="KW-0498">Mitosis</keyword>
<dbReference type="EMBL" id="HACM01010512">
    <property type="protein sequence ID" value="CRZ10954.1"/>
    <property type="molecule type" value="Transcribed_RNA"/>
</dbReference>
<protein>
    <submittedName>
        <fullName evidence="10">Uncharacterized protein</fullName>
    </submittedName>
</protein>
<evidence type="ECO:0000256" key="7">
    <source>
        <dbReference type="ARBA" id="ARBA00023054"/>
    </source>
</evidence>
<accession>A0A0H5RQG8</accession>
<organism evidence="10">
    <name type="scientific">Spongospora subterranea</name>
    <dbReference type="NCBI Taxonomy" id="70186"/>
    <lineage>
        <taxon>Eukaryota</taxon>
        <taxon>Sar</taxon>
        <taxon>Rhizaria</taxon>
        <taxon>Endomyxa</taxon>
        <taxon>Phytomyxea</taxon>
        <taxon>Plasmodiophorida</taxon>
        <taxon>Plasmodiophoridae</taxon>
        <taxon>Spongospora</taxon>
    </lineage>
</organism>
<dbReference type="Pfam" id="PF25762">
    <property type="entry name" value="HAUS1"/>
    <property type="match status" value="1"/>
</dbReference>
<dbReference type="GO" id="GO:0005819">
    <property type="term" value="C:spindle"/>
    <property type="evidence" value="ECO:0007669"/>
    <property type="project" value="UniProtKB-SubCell"/>
</dbReference>
<evidence type="ECO:0000256" key="9">
    <source>
        <dbReference type="ARBA" id="ARBA00023306"/>
    </source>
</evidence>
<name>A0A0H5RQG8_9EUKA</name>
<evidence type="ECO:0000256" key="5">
    <source>
        <dbReference type="ARBA" id="ARBA00022701"/>
    </source>
</evidence>
<keyword evidence="8" id="KW-0206">Cytoskeleton</keyword>
<keyword evidence="4" id="KW-0132">Cell division</keyword>
<dbReference type="GO" id="GO:0051301">
    <property type="term" value="P:cell division"/>
    <property type="evidence" value="ECO:0007669"/>
    <property type="project" value="UniProtKB-KW"/>
</dbReference>
<evidence type="ECO:0000256" key="6">
    <source>
        <dbReference type="ARBA" id="ARBA00022776"/>
    </source>
</evidence>
<dbReference type="AlphaFoldDB" id="A0A0H5RQG8"/>
<evidence type="ECO:0000256" key="1">
    <source>
        <dbReference type="ARBA" id="ARBA00004186"/>
    </source>
</evidence>
<comment type="subcellular location">
    <subcellularLocation>
        <location evidence="1">Cytoplasm</location>
        <location evidence="1">Cytoskeleton</location>
        <location evidence="1">Spindle</location>
    </subcellularLocation>
</comment>
<keyword evidence="7" id="KW-0175">Coiled coil</keyword>
<sequence>YTPMIVMAPTFQSIEADLESVLGSDALKDSQIQLELGNDSVEYLQLFLTRAKTHLQLNELLKDSIELKAKEILSTSNALDEVLHNCRVSPADIFSCDGSDTADVDDLSTTAEQLSLKDCRHLSYITAVGDLQTQILRAEDEFSQLELFYEEIRHRVSKELVPFLSRLESFRFSEGVQKGLHNQNETLQSLRVEKDFHLPAKQSEYQHVLDHSKEMMKQIRFDPALTHENLCKLQRKLASLKSELKPLSERLASYHDLPPNLNLAYSAIENSRREMENLQFEWHRKLSGIESVFDL</sequence>
<dbReference type="PANTHER" id="PTHR31570:SF1">
    <property type="entry name" value="HAUS AUGMIN-LIKE COMPLEX SUBUNIT 1"/>
    <property type="match status" value="1"/>
</dbReference>
<evidence type="ECO:0000313" key="10">
    <source>
        <dbReference type="EMBL" id="CRZ10954.1"/>
    </source>
</evidence>
<reference evidence="10" key="1">
    <citation type="submission" date="2015-04" db="EMBL/GenBank/DDBJ databases">
        <title>The genome sequence of the plant pathogenic Rhizarian Plasmodiophora brassicae reveals insights in its biotrophic life cycle and the origin of chitin synthesis.</title>
        <authorList>
            <person name="Schwelm A."/>
            <person name="Fogelqvist J."/>
            <person name="Knaust A."/>
            <person name="Julke S."/>
            <person name="Lilja T."/>
            <person name="Dhandapani V."/>
            <person name="Bonilla-Rosso G."/>
            <person name="Karlsson M."/>
            <person name="Shevchenko A."/>
            <person name="Choi S.R."/>
            <person name="Kim H.G."/>
            <person name="Park J.Y."/>
            <person name="Lim Y.P."/>
            <person name="Ludwig-Muller J."/>
            <person name="Dixelius C."/>
        </authorList>
    </citation>
    <scope>NUCLEOTIDE SEQUENCE</scope>
    <source>
        <tissue evidence="10">Potato root galls</tissue>
    </source>
</reference>
<evidence type="ECO:0000256" key="2">
    <source>
        <dbReference type="ARBA" id="ARBA00005479"/>
    </source>
</evidence>
<dbReference type="GO" id="GO:0005829">
    <property type="term" value="C:cytosol"/>
    <property type="evidence" value="ECO:0007669"/>
    <property type="project" value="TreeGrafter"/>
</dbReference>
<dbReference type="GO" id="GO:0051225">
    <property type="term" value="P:spindle assembly"/>
    <property type="evidence" value="ECO:0007669"/>
    <property type="project" value="InterPro"/>
</dbReference>
<comment type="similarity">
    <text evidence="2">Belongs to the HAUS1 family.</text>
</comment>
<feature type="non-terminal residue" evidence="10">
    <location>
        <position position="1"/>
    </location>
</feature>
<evidence type="ECO:0000256" key="4">
    <source>
        <dbReference type="ARBA" id="ARBA00022618"/>
    </source>
</evidence>
<dbReference type="InterPro" id="IPR026243">
    <property type="entry name" value="HAUS1"/>
</dbReference>
<keyword evidence="9" id="KW-0131">Cell cycle</keyword>
<evidence type="ECO:0000256" key="3">
    <source>
        <dbReference type="ARBA" id="ARBA00022490"/>
    </source>
</evidence>
<proteinExistence type="inferred from homology"/>
<dbReference type="GO" id="GO:0005874">
    <property type="term" value="C:microtubule"/>
    <property type="evidence" value="ECO:0007669"/>
    <property type="project" value="UniProtKB-KW"/>
</dbReference>
<dbReference type="PANTHER" id="PTHR31570">
    <property type="entry name" value="HAUS AUGMIN-LIKE COMPLEX SUBUNIT 1"/>
    <property type="match status" value="1"/>
</dbReference>
<keyword evidence="3" id="KW-0963">Cytoplasm</keyword>
<evidence type="ECO:0000256" key="8">
    <source>
        <dbReference type="ARBA" id="ARBA00023212"/>
    </source>
</evidence>
<dbReference type="GO" id="GO:0070652">
    <property type="term" value="C:HAUS complex"/>
    <property type="evidence" value="ECO:0007669"/>
    <property type="project" value="InterPro"/>
</dbReference>